<proteinExistence type="predicted"/>
<protein>
    <submittedName>
        <fullName evidence="1">Uncharacterized protein</fullName>
    </submittedName>
</protein>
<sequence length="545" mass="59247">MPFLGILEDKALPHVPGTVILDEAQAHSGDVTGNLKHGRGKNSHIVLVPQPSDDPNDPLNWPQSKKILCMAIVGFGAMLYAGTIGPLTNAGLAVIAADFKTEIGAIVLDNGYQVLVVGGTGPIISALARKYGKRPCFLFSGLACLVGSIVGSTAKNEAAYLTARTVQGFAVTAYESLIFTIVGDLFFVHERGLYISIGSFLLAGIANLCSIVTGPITNSLGWKYLFHFFILFGGIQFLLQLLFVPETQFRRDHRNDIDELVEEDLAVSNKGATTTTIEKAGSPSPPSLPPRKTWREELAIFTGTYSTDSFLQLIIAPFAICLNLAALWVILVAAFFVGEYVIVAYVLAQLFSVPPYNLTAAGVGYLSLGPLIGGILASLTLALVSDPIIRWATRRNRGVYEPEYRLIPLLPAVAIGPALIGFGYVTQAGQSLYGAAFLYGLAVFSIMFVLTQTNSYALDAYRGMSNEIFIASMAAKNFLLFPYSYFINDYMAREGPVKVFTVFGGIGIGLLVTMPVVFVWGKRYRSFWARHDLLEKFHIKTHQEI</sequence>
<evidence type="ECO:0000313" key="2">
    <source>
        <dbReference type="Proteomes" id="UP001320706"/>
    </source>
</evidence>
<comment type="caution">
    <text evidence="1">The sequence shown here is derived from an EMBL/GenBank/DDBJ whole genome shotgun (WGS) entry which is preliminary data.</text>
</comment>
<dbReference type="EMBL" id="JAMKPW020000041">
    <property type="protein sequence ID" value="KAK8196774.1"/>
    <property type="molecule type" value="Genomic_DNA"/>
</dbReference>
<gene>
    <name evidence="1" type="ORF">M8818_006941</name>
</gene>
<accession>A0ACC3S762</accession>
<keyword evidence="2" id="KW-1185">Reference proteome</keyword>
<dbReference type="Proteomes" id="UP001320706">
    <property type="component" value="Unassembled WGS sequence"/>
</dbReference>
<evidence type="ECO:0000313" key="1">
    <source>
        <dbReference type="EMBL" id="KAK8196774.1"/>
    </source>
</evidence>
<name>A0ACC3S762_9PEZI</name>
<organism evidence="1 2">
    <name type="scientific">Zalaria obscura</name>
    <dbReference type="NCBI Taxonomy" id="2024903"/>
    <lineage>
        <taxon>Eukaryota</taxon>
        <taxon>Fungi</taxon>
        <taxon>Dikarya</taxon>
        <taxon>Ascomycota</taxon>
        <taxon>Pezizomycotina</taxon>
        <taxon>Dothideomycetes</taxon>
        <taxon>Dothideomycetidae</taxon>
        <taxon>Dothideales</taxon>
        <taxon>Zalariaceae</taxon>
        <taxon>Zalaria</taxon>
    </lineage>
</organism>
<reference evidence="1" key="1">
    <citation type="submission" date="2024-02" db="EMBL/GenBank/DDBJ databases">
        <title>Metagenome Assembled Genome of Zalaria obscura JY119.</title>
        <authorList>
            <person name="Vighnesh L."/>
            <person name="Jagadeeshwari U."/>
            <person name="Venkata Ramana C."/>
            <person name="Sasikala C."/>
        </authorList>
    </citation>
    <scope>NUCLEOTIDE SEQUENCE</scope>
    <source>
        <strain evidence="1">JY119</strain>
    </source>
</reference>